<feature type="compositionally biased region" description="Low complexity" evidence="1">
    <location>
        <begin position="10"/>
        <end position="26"/>
    </location>
</feature>
<evidence type="ECO:0000313" key="3">
    <source>
        <dbReference type="Proteomes" id="UP000041254"/>
    </source>
</evidence>
<gene>
    <name evidence="2" type="ORF">Vbra_20844</name>
</gene>
<sequence length="524" mass="56130">MRTAYPPYNNTETEQQQQENEQGPAEEAPETPMGAAEAMAANVMLHTGKGRPGVAFTNLDMEPSSLLAKGMCRDPTAVNLRNHFQQGGGRKLVLGPSAAVCGMPGAQNGVHNNAAHAQPSSSLYKLVSPFALDDELDAAKGVPKLTKDGHGQQQENDEGEQGELPSTSVMVKVPVGQAEHQRPPTVPVLRTPWCTDEQKNAAGTRSPPQDVAVDGWQQQQQQQYYGGLRVLNRVQDSELTKYNMQLPLEPPKRQLNQKMRAGNLLEDLKPAGTAAEKPWGGIQRVDKSSHYHQPKPAPTHADMAYTPYNHPHHGHHPPPLHPAYATKHSANGWEGGPQKSDDMQMHGMMIGGPAAHGTVGNGMGVVLNTSAGYGSGGHHGGYHSSYQHHSNGWAGSNGMVPGGQVEPEPPKASKHLAKGLCVDPTEVNLMGYFGKGKKKVDAPWAYTSQITNAEIFGKPPPRPQTAAAATSAVCAPPPTAVRPSFYSRGSSSMSKDAAIPGLRAPSKSFNYKPVKIYPHTNGRK</sequence>
<dbReference type="Proteomes" id="UP000041254">
    <property type="component" value="Unassembled WGS sequence"/>
</dbReference>
<dbReference type="EMBL" id="CDMY01000310">
    <property type="protein sequence ID" value="CEM01779.1"/>
    <property type="molecule type" value="Genomic_DNA"/>
</dbReference>
<proteinExistence type="predicted"/>
<dbReference type="VEuPathDB" id="CryptoDB:Vbra_20844"/>
<dbReference type="AlphaFoldDB" id="A0A0G4ETK9"/>
<organism evidence="2 3">
    <name type="scientific">Vitrella brassicaformis (strain CCMP3155)</name>
    <dbReference type="NCBI Taxonomy" id="1169540"/>
    <lineage>
        <taxon>Eukaryota</taxon>
        <taxon>Sar</taxon>
        <taxon>Alveolata</taxon>
        <taxon>Colpodellida</taxon>
        <taxon>Vitrellaceae</taxon>
        <taxon>Vitrella</taxon>
    </lineage>
</organism>
<evidence type="ECO:0000313" key="2">
    <source>
        <dbReference type="EMBL" id="CEM01779.1"/>
    </source>
</evidence>
<dbReference type="InParanoid" id="A0A0G4ETK9"/>
<reference evidence="2 3" key="1">
    <citation type="submission" date="2014-11" db="EMBL/GenBank/DDBJ databases">
        <authorList>
            <person name="Zhu J."/>
            <person name="Qi W."/>
            <person name="Song R."/>
        </authorList>
    </citation>
    <scope>NUCLEOTIDE SEQUENCE [LARGE SCALE GENOMIC DNA]</scope>
</reference>
<keyword evidence="3" id="KW-1185">Reference proteome</keyword>
<name>A0A0G4ETK9_VITBC</name>
<evidence type="ECO:0000256" key="1">
    <source>
        <dbReference type="SAM" id="MobiDB-lite"/>
    </source>
</evidence>
<protein>
    <submittedName>
        <fullName evidence="2">Uncharacterized protein</fullName>
    </submittedName>
</protein>
<accession>A0A0G4ETK9</accession>
<feature type="region of interest" description="Disordered" evidence="1">
    <location>
        <begin position="1"/>
        <end position="33"/>
    </location>
</feature>
<feature type="region of interest" description="Disordered" evidence="1">
    <location>
        <begin position="142"/>
        <end position="166"/>
    </location>
</feature>